<feature type="coiled-coil region" evidence="1">
    <location>
        <begin position="28"/>
        <end position="65"/>
    </location>
</feature>
<proteinExistence type="predicted"/>
<dbReference type="EMBL" id="LQOD01000179">
    <property type="protein sequence ID" value="KXT93389.1"/>
    <property type="molecule type" value="Genomic_DNA"/>
</dbReference>
<organism evidence="2 3">
    <name type="scientific">Streptococcus mitis</name>
    <dbReference type="NCBI Taxonomy" id="28037"/>
    <lineage>
        <taxon>Bacteria</taxon>
        <taxon>Bacillati</taxon>
        <taxon>Bacillota</taxon>
        <taxon>Bacilli</taxon>
        <taxon>Lactobacillales</taxon>
        <taxon>Streptococcaceae</taxon>
        <taxon>Streptococcus</taxon>
        <taxon>Streptococcus mitis group</taxon>
    </lineage>
</organism>
<dbReference type="PATRIC" id="fig|28037.233.peg.1002"/>
<evidence type="ECO:0000313" key="3">
    <source>
        <dbReference type="Proteomes" id="UP000070458"/>
    </source>
</evidence>
<protein>
    <submittedName>
        <fullName evidence="2">Putrescine transport ATP-binding protein PotA</fullName>
    </submittedName>
</protein>
<reference evidence="2 3" key="1">
    <citation type="submission" date="2016-01" db="EMBL/GenBank/DDBJ databases">
        <title>Highly variable Streptococcus oralis are common among viridans streptococci isolated from primates.</title>
        <authorList>
            <person name="Denapaite D."/>
            <person name="Rieger M."/>
            <person name="Koendgen S."/>
            <person name="Brueckner R."/>
            <person name="Ochigava I."/>
            <person name="Kappeler P."/>
            <person name="Maetz-Rensing K."/>
            <person name="Leendertz F."/>
            <person name="Hakenbeck R."/>
        </authorList>
    </citation>
    <scope>NUCLEOTIDE SEQUENCE [LARGE SCALE GENOMIC DNA]</scope>
    <source>
        <strain evidence="2 3">DD26</strain>
    </source>
</reference>
<gene>
    <name evidence="2" type="ORF">SMIDD26_00880</name>
</gene>
<accession>A0A139PSY8</accession>
<keyword evidence="2" id="KW-0067">ATP-binding</keyword>
<keyword evidence="1" id="KW-0175">Coiled coil</keyword>
<evidence type="ECO:0000313" key="2">
    <source>
        <dbReference type="EMBL" id="KXT93389.1"/>
    </source>
</evidence>
<comment type="caution">
    <text evidence="2">The sequence shown here is derived from an EMBL/GenBank/DDBJ whole genome shotgun (WGS) entry which is preliminary data.</text>
</comment>
<dbReference type="Proteomes" id="UP000070458">
    <property type="component" value="Unassembled WGS sequence"/>
</dbReference>
<name>A0A139PSY8_STRMT</name>
<dbReference type="GO" id="GO:0005524">
    <property type="term" value="F:ATP binding"/>
    <property type="evidence" value="ECO:0007669"/>
    <property type="project" value="UniProtKB-KW"/>
</dbReference>
<sequence>MIHSTRKAIVGEEIGLDFEPEDIHIMRLNETEEEFDARIEEYVEIEEQEAGLINAIEEERDEENKL</sequence>
<dbReference type="AlphaFoldDB" id="A0A139PSY8"/>
<keyword evidence="2" id="KW-0547">Nucleotide-binding</keyword>
<evidence type="ECO:0000256" key="1">
    <source>
        <dbReference type="SAM" id="Coils"/>
    </source>
</evidence>